<feature type="transmembrane region" description="Helical" evidence="5">
    <location>
        <begin position="83"/>
        <end position="104"/>
    </location>
</feature>
<dbReference type="AlphaFoldDB" id="A0A378I2Y2"/>
<dbReference type="GO" id="GO:0016020">
    <property type="term" value="C:membrane"/>
    <property type="evidence" value="ECO:0007669"/>
    <property type="project" value="UniProtKB-SubCell"/>
</dbReference>
<dbReference type="PANTHER" id="PTHR35371">
    <property type="entry name" value="INNER MEMBRANE PROTEIN"/>
    <property type="match status" value="1"/>
</dbReference>
<comment type="subcellular location">
    <subcellularLocation>
        <location evidence="1">Membrane</location>
    </subcellularLocation>
</comment>
<evidence type="ECO:0000256" key="3">
    <source>
        <dbReference type="ARBA" id="ARBA00022989"/>
    </source>
</evidence>
<sequence>MFTLILCLFIACLFPYLAKIPVVVAMNKQPGGHDNKHPRAQQASLKGWGARAVAAHQNSFESLLIFATACLTAIATRHTGYTIQVLAIIYLLSRVIYHALYLLNWSTLRTTFWALGYIVSLVIIWLCIPV</sequence>
<dbReference type="Proteomes" id="UP000254968">
    <property type="component" value="Unassembled WGS sequence"/>
</dbReference>
<evidence type="ECO:0000256" key="1">
    <source>
        <dbReference type="ARBA" id="ARBA00004370"/>
    </source>
</evidence>
<evidence type="ECO:0000256" key="4">
    <source>
        <dbReference type="ARBA" id="ARBA00023136"/>
    </source>
</evidence>
<keyword evidence="4 5" id="KW-0472">Membrane</keyword>
<protein>
    <submittedName>
        <fullName evidence="6">Transmembrane protein</fullName>
    </submittedName>
</protein>
<dbReference type="InterPro" id="IPR001129">
    <property type="entry name" value="Membr-assoc_MAPEG"/>
</dbReference>
<dbReference type="Gene3D" id="1.20.120.550">
    <property type="entry name" value="Membrane associated eicosanoid/glutathione metabolism-like domain"/>
    <property type="match status" value="1"/>
</dbReference>
<organism evidence="6 7">
    <name type="scientific">Legionella beliardensis</name>
    <dbReference type="NCBI Taxonomy" id="91822"/>
    <lineage>
        <taxon>Bacteria</taxon>
        <taxon>Pseudomonadati</taxon>
        <taxon>Pseudomonadota</taxon>
        <taxon>Gammaproteobacteria</taxon>
        <taxon>Legionellales</taxon>
        <taxon>Legionellaceae</taxon>
        <taxon>Legionella</taxon>
    </lineage>
</organism>
<evidence type="ECO:0000256" key="5">
    <source>
        <dbReference type="SAM" id="Phobius"/>
    </source>
</evidence>
<dbReference type="RefSeq" id="WP_115303210.1">
    <property type="nucleotide sequence ID" value="NZ_CAAAHO010000002.1"/>
</dbReference>
<dbReference type="OrthoDB" id="513661at2"/>
<proteinExistence type="predicted"/>
<accession>A0A378I2Y2</accession>
<gene>
    <name evidence="6" type="ORF">NCTC13315_02090</name>
</gene>
<keyword evidence="7" id="KW-1185">Reference proteome</keyword>
<dbReference type="EMBL" id="UGNV01000001">
    <property type="protein sequence ID" value="STX29547.1"/>
    <property type="molecule type" value="Genomic_DNA"/>
</dbReference>
<name>A0A378I2Y2_9GAMM</name>
<keyword evidence="3 5" id="KW-1133">Transmembrane helix</keyword>
<evidence type="ECO:0000256" key="2">
    <source>
        <dbReference type="ARBA" id="ARBA00022692"/>
    </source>
</evidence>
<dbReference type="SUPFAM" id="SSF161084">
    <property type="entry name" value="MAPEG domain-like"/>
    <property type="match status" value="1"/>
</dbReference>
<dbReference type="InterPro" id="IPR023352">
    <property type="entry name" value="MAPEG-like_dom_sf"/>
</dbReference>
<reference evidence="6 7" key="1">
    <citation type="submission" date="2018-06" db="EMBL/GenBank/DDBJ databases">
        <authorList>
            <consortium name="Pathogen Informatics"/>
            <person name="Doyle S."/>
        </authorList>
    </citation>
    <scope>NUCLEOTIDE SEQUENCE [LARGE SCALE GENOMIC DNA]</scope>
    <source>
        <strain evidence="6 7">NCTC13315</strain>
    </source>
</reference>
<evidence type="ECO:0000313" key="7">
    <source>
        <dbReference type="Proteomes" id="UP000254968"/>
    </source>
</evidence>
<keyword evidence="2 5" id="KW-0812">Transmembrane</keyword>
<evidence type="ECO:0000313" key="6">
    <source>
        <dbReference type="EMBL" id="STX29547.1"/>
    </source>
</evidence>
<dbReference type="Pfam" id="PF01124">
    <property type="entry name" value="MAPEG"/>
    <property type="match status" value="1"/>
</dbReference>
<feature type="transmembrane region" description="Helical" evidence="5">
    <location>
        <begin position="110"/>
        <end position="128"/>
    </location>
</feature>
<dbReference type="PANTHER" id="PTHR35371:SF1">
    <property type="entry name" value="BLR7753 PROTEIN"/>
    <property type="match status" value="1"/>
</dbReference>